<dbReference type="KEGG" id="tng:GSTEN00019092G001"/>
<comment type="subcellular location">
    <subcellularLocation>
        <location evidence="2">Cytoplasm</location>
    </subcellularLocation>
    <subcellularLocation>
        <location evidence="1">Nucleus</location>
    </subcellularLocation>
</comment>
<comment type="similarity">
    <text evidence="3">Belongs to the TORC family.</text>
</comment>
<dbReference type="InterPro" id="IPR024786">
    <property type="entry name" value="TORC"/>
</dbReference>
<dbReference type="InterPro" id="IPR024783">
    <property type="entry name" value="TORC_N"/>
</dbReference>
<feature type="compositionally biased region" description="Basic residues" evidence="10">
    <location>
        <begin position="675"/>
        <end position="690"/>
    </location>
</feature>
<evidence type="ECO:0000256" key="8">
    <source>
        <dbReference type="ARBA" id="ARBA00023163"/>
    </source>
</evidence>
<evidence type="ECO:0000256" key="2">
    <source>
        <dbReference type="ARBA" id="ARBA00004496"/>
    </source>
</evidence>
<dbReference type="GO" id="GO:0051289">
    <property type="term" value="P:protein homotetramerization"/>
    <property type="evidence" value="ECO:0007669"/>
    <property type="project" value="InterPro"/>
</dbReference>
<reference evidence="13" key="2">
    <citation type="submission" date="2004-02" db="EMBL/GenBank/DDBJ databases">
        <authorList>
            <consortium name="Genoscope"/>
            <consortium name="Whitehead Institute Centre for Genome Research"/>
        </authorList>
    </citation>
    <scope>NUCLEOTIDE SEQUENCE</scope>
</reference>
<dbReference type="Pfam" id="PF12884">
    <property type="entry name" value="TORC_N"/>
    <property type="match status" value="1"/>
</dbReference>
<feature type="region of interest" description="Disordered" evidence="10">
    <location>
        <begin position="457"/>
        <end position="477"/>
    </location>
</feature>
<evidence type="ECO:0000256" key="3">
    <source>
        <dbReference type="ARBA" id="ARBA00007167"/>
    </source>
</evidence>
<protein>
    <submittedName>
        <fullName evidence="13">(spotted green pufferfish) hypothetical protein</fullName>
    </submittedName>
</protein>
<evidence type="ECO:0000259" key="12">
    <source>
        <dbReference type="Pfam" id="PF12885"/>
    </source>
</evidence>
<feature type="region of interest" description="Disordered" evidence="10">
    <location>
        <begin position="191"/>
        <end position="239"/>
    </location>
</feature>
<organism evidence="13">
    <name type="scientific">Tetraodon nigroviridis</name>
    <name type="common">Spotted green pufferfish</name>
    <name type="synonym">Chelonodon nigroviridis</name>
    <dbReference type="NCBI Taxonomy" id="99883"/>
    <lineage>
        <taxon>Eukaryota</taxon>
        <taxon>Metazoa</taxon>
        <taxon>Chordata</taxon>
        <taxon>Craniata</taxon>
        <taxon>Vertebrata</taxon>
        <taxon>Euteleostomi</taxon>
        <taxon>Actinopterygii</taxon>
        <taxon>Neopterygii</taxon>
        <taxon>Teleostei</taxon>
        <taxon>Neoteleostei</taxon>
        <taxon>Acanthomorphata</taxon>
        <taxon>Eupercaria</taxon>
        <taxon>Tetraodontiformes</taxon>
        <taxon>Tetradontoidea</taxon>
        <taxon>Tetraodontidae</taxon>
        <taxon>Tetraodon</taxon>
    </lineage>
</organism>
<dbReference type="AlphaFoldDB" id="Q4SFH6"/>
<keyword evidence="5" id="KW-0597">Phosphoprotein</keyword>
<evidence type="ECO:0000259" key="11">
    <source>
        <dbReference type="Pfam" id="PF12884"/>
    </source>
</evidence>
<evidence type="ECO:0000256" key="9">
    <source>
        <dbReference type="ARBA" id="ARBA00023242"/>
    </source>
</evidence>
<dbReference type="GO" id="GO:0045944">
    <property type="term" value="P:positive regulation of transcription by RNA polymerase II"/>
    <property type="evidence" value="ECO:0007669"/>
    <property type="project" value="TreeGrafter"/>
</dbReference>
<sequence length="714" mass="78100">MASSNNPRKFSEKIALHNQKQAEETAAFEEVMKDLNVTRAARLQLQKTQYLQLGQNRGQYYGGSLPNVNQIGNGNIDLPFQNSVLDTSRTTRHHGLVERVYRDRNRISSPHRRPLSVDKHGRQISFFISIVSAFEFCPYSSVYLSPPPDTSWRRTNSDSALHQSAMNPKPQEVFAGGSQELQPKRALLLTVPGTEKSEPNADKDSQEQLWDEKKDDSSTSNTCDVPGINIFPSPDQELSPSVLPAAHNTGGSLPDLTNIQFPPPLSTPLDPEDAVAFPSLSSSNSTGSLTTNLTHLGISVASHGIPTSSQSTMTVTAQRRQPPVVPLTLTSDLTLQQSPQQLSPTALSSPINITQVRSTTWTPVPQHLHLLQTPSEPPRAPPPPQILLLLVFPMLLICPQVMPAESLTLEQQLAQYPLFNQLTAQAQAQLLGDLQKQQHALSQGLQLITLPTLGSPATATATGTSSSPSPDSQSQTTASISINSHIPVVGSIFGDSFYDQQLALRQTNALSHQVCEHSSGEEMAPGTCSAATAIFSLFRLICSAGAVQHDREPHQLQQPLQPVLHPQLHPGGHDGPHWEQPPGLSAAWLRQPRQHPQHHTDSHRGVPAEPLQRADQLVGGRRRRQLRRRHAVPSRRAEDRPADPGRAAHAQRSGHGAGRPCHRGHVQDGQAVTDHRHRRRSQKRRGKKKNTLTGGERSTGQDKPDPLLHGFPAI</sequence>
<dbReference type="GO" id="GO:0005737">
    <property type="term" value="C:cytoplasm"/>
    <property type="evidence" value="ECO:0007669"/>
    <property type="project" value="UniProtKB-SubCell"/>
</dbReference>
<evidence type="ECO:0000313" key="13">
    <source>
        <dbReference type="EMBL" id="CAG00606.1"/>
    </source>
</evidence>
<keyword evidence="7" id="KW-0010">Activator</keyword>
<keyword evidence="6" id="KW-0805">Transcription regulation</keyword>
<evidence type="ECO:0000256" key="4">
    <source>
        <dbReference type="ARBA" id="ARBA00022490"/>
    </source>
</evidence>
<dbReference type="GO" id="GO:0008140">
    <property type="term" value="F:cAMP response element binding protein binding"/>
    <property type="evidence" value="ECO:0007669"/>
    <property type="project" value="InterPro"/>
</dbReference>
<evidence type="ECO:0000256" key="6">
    <source>
        <dbReference type="ARBA" id="ARBA00023015"/>
    </source>
</evidence>
<proteinExistence type="inferred from homology"/>
<dbReference type="GO" id="GO:0005634">
    <property type="term" value="C:nucleus"/>
    <property type="evidence" value="ECO:0007669"/>
    <property type="project" value="UniProtKB-SubCell"/>
</dbReference>
<dbReference type="InterPro" id="IPR024784">
    <property type="entry name" value="TORC_M"/>
</dbReference>
<keyword evidence="8" id="KW-0804">Transcription</keyword>
<feature type="region of interest" description="Disordered" evidence="10">
    <location>
        <begin position="563"/>
        <end position="714"/>
    </location>
</feature>
<dbReference type="PANTHER" id="PTHR13589:SF14">
    <property type="entry name" value="CREB-REGULATED TRANSCRIPTION COACTIVATOR 1"/>
    <property type="match status" value="1"/>
</dbReference>
<accession>Q4SFH6</accession>
<feature type="domain" description="Transducer of regulated CREB activity N-terminal" evidence="11">
    <location>
        <begin position="6"/>
        <end position="66"/>
    </location>
</feature>
<evidence type="ECO:0000256" key="1">
    <source>
        <dbReference type="ARBA" id="ARBA00004123"/>
    </source>
</evidence>
<dbReference type="Pfam" id="PF12885">
    <property type="entry name" value="TORC_M"/>
    <property type="match status" value="1"/>
</dbReference>
<keyword evidence="4" id="KW-0963">Cytoplasm</keyword>
<evidence type="ECO:0000256" key="10">
    <source>
        <dbReference type="SAM" id="MobiDB-lite"/>
    </source>
</evidence>
<reference evidence="13" key="1">
    <citation type="journal article" date="2004" name="Nature">
        <title>Genome duplication in the teleost fish Tetraodon nigroviridis reveals the early vertebrate proto-karyotype.</title>
        <authorList>
            <person name="Jaillon O."/>
            <person name="Aury J.-M."/>
            <person name="Brunet F."/>
            <person name="Petit J.-L."/>
            <person name="Stange-Thomann N."/>
            <person name="Mauceli E."/>
            <person name="Bouneau L."/>
            <person name="Fischer C."/>
            <person name="Ozouf-Costaz C."/>
            <person name="Bernot A."/>
            <person name="Nicaud S."/>
            <person name="Jaffe D."/>
            <person name="Fisher S."/>
            <person name="Lutfalla G."/>
            <person name="Dossat C."/>
            <person name="Segurens B."/>
            <person name="Dasilva C."/>
            <person name="Salanoubat M."/>
            <person name="Levy M."/>
            <person name="Boudet N."/>
            <person name="Castellano S."/>
            <person name="Anthouard V."/>
            <person name="Jubin C."/>
            <person name="Castelli V."/>
            <person name="Katinka M."/>
            <person name="Vacherie B."/>
            <person name="Biemont C."/>
            <person name="Skalli Z."/>
            <person name="Cattolico L."/>
            <person name="Poulain J."/>
            <person name="De Berardinis V."/>
            <person name="Cruaud C."/>
            <person name="Duprat S."/>
            <person name="Brottier P."/>
            <person name="Coutanceau J.-P."/>
            <person name="Gouzy J."/>
            <person name="Parra G."/>
            <person name="Lardier G."/>
            <person name="Chapple C."/>
            <person name="McKernan K.J."/>
            <person name="McEwan P."/>
            <person name="Bosak S."/>
            <person name="Kellis M."/>
            <person name="Volff J.-N."/>
            <person name="Guigo R."/>
            <person name="Zody M.C."/>
            <person name="Mesirov J."/>
            <person name="Lindblad-Toh K."/>
            <person name="Birren B."/>
            <person name="Nusbaum C."/>
            <person name="Kahn D."/>
            <person name="Robinson-Rechavi M."/>
            <person name="Laudet V."/>
            <person name="Schachter V."/>
            <person name="Quetier F."/>
            <person name="Saurin W."/>
            <person name="Scarpelli C."/>
            <person name="Wincker P."/>
            <person name="Lander E.S."/>
            <person name="Weissenbach J."/>
            <person name="Roest Crollius H."/>
        </authorList>
    </citation>
    <scope>NUCLEOTIDE SEQUENCE [LARGE SCALE GENOMIC DNA]</scope>
</reference>
<feature type="compositionally biased region" description="Basic and acidic residues" evidence="10">
    <location>
        <begin position="195"/>
        <end position="217"/>
    </location>
</feature>
<dbReference type="OrthoDB" id="8947034at2759"/>
<dbReference type="EMBL" id="CAAE01014603">
    <property type="protein sequence ID" value="CAG00606.1"/>
    <property type="molecule type" value="Genomic_DNA"/>
</dbReference>
<keyword evidence="9" id="KW-0539">Nucleus</keyword>
<feature type="compositionally biased region" description="Basic residues" evidence="10">
    <location>
        <begin position="620"/>
        <end position="633"/>
    </location>
</feature>
<feature type="domain" description="Transducer of regulated CREB activity middle" evidence="12">
    <location>
        <begin position="154"/>
        <end position="300"/>
    </location>
</feature>
<name>Q4SFH6_TETNG</name>
<evidence type="ECO:0000256" key="5">
    <source>
        <dbReference type="ARBA" id="ARBA00022553"/>
    </source>
</evidence>
<comment type="caution">
    <text evidence="13">The sequence shown here is derived from an EMBL/GenBank/DDBJ whole genome shotgun (WGS) entry which is preliminary data.</text>
</comment>
<gene>
    <name evidence="13" type="ORF">GSTENG00019092001</name>
</gene>
<evidence type="ECO:0000256" key="7">
    <source>
        <dbReference type="ARBA" id="ARBA00023159"/>
    </source>
</evidence>
<dbReference type="PANTHER" id="PTHR13589">
    <property type="entry name" value="CREB-REGULATED TRANSCRIPTION COACTIVATOR"/>
    <property type="match status" value="1"/>
</dbReference>